<evidence type="ECO:0000256" key="9">
    <source>
        <dbReference type="ARBA" id="ARBA00023002"/>
    </source>
</evidence>
<feature type="signal peptide" evidence="16">
    <location>
        <begin position="1"/>
        <end position="21"/>
    </location>
</feature>
<feature type="binding site" description="axial binding residue" evidence="14">
    <location>
        <position position="438"/>
    </location>
    <ligand>
        <name>heme</name>
        <dbReference type="ChEBI" id="CHEBI:30413"/>
    </ligand>
    <ligandPart>
        <name>Fe</name>
        <dbReference type="ChEBI" id="CHEBI:18248"/>
    </ligandPart>
</feature>
<gene>
    <name evidence="17" type="ORF">DFH08DRAFT_437699</name>
</gene>
<keyword evidence="16" id="KW-0732">Signal</keyword>
<keyword evidence="8" id="KW-1133">Transmembrane helix</keyword>
<evidence type="ECO:0000256" key="7">
    <source>
        <dbReference type="ARBA" id="ARBA00022723"/>
    </source>
</evidence>
<dbReference type="InterPro" id="IPR001128">
    <property type="entry name" value="Cyt_P450"/>
</dbReference>
<sequence length="522" mass="58664">MISLLLSVVVIGCLLHLLSIGRRERGLPPGPPTVPLLGNIHLLLNFEQMHLKFMEWSRQYGEVFSIKIGSTTMVVLSSPTAIKEIVDKNSWAANSRPVNYLAGLAAGGYHILFAADTPLLRNLRKAIARFFSPANTLRRVSIQAAESTQLLHELMTQPEDFANSIQRYTHSIAMITSYGQRVSSLTSPKMQGFYQTLHRFLHILLPGVYPPLDLVPALKYLPERWAPWLAACRRSKSETAAFHLEHSSAAAGRAEKHGDDIPAEGESFMSSVSKMRLSQEEYDAYSYTGFSLVEAGSDTSAAFLLSLVLILAVYPERQERARREIEAVVGAARLPELADFKHLPFVEALVKEVIRIRPAFPMGIPHFTTEEIRYKNYVVPKDATVVLNTYSVFHNPDISEEPEVFRPERFMLSEHGTRPGMHTGFRDNFLFGAGRRICPGQSVAQATMQLTTMRLLWAFSFSAAVDLKTGRAIGRELDFYDHEFVVMPHAFECVIQLRSCEQRDVVAQASNDARSLLRQYEH</sequence>
<dbReference type="PROSITE" id="PS00086">
    <property type="entry name" value="CYTOCHROME_P450"/>
    <property type="match status" value="1"/>
</dbReference>
<keyword evidence="7 14" id="KW-0479">Metal-binding</keyword>
<dbReference type="PANTHER" id="PTHR46300:SF2">
    <property type="entry name" value="CYTOCHROME P450 MONOOXYGENASE ALNH-RELATED"/>
    <property type="match status" value="1"/>
</dbReference>
<dbReference type="GO" id="GO:0016705">
    <property type="term" value="F:oxidoreductase activity, acting on paired donors, with incorporation or reduction of molecular oxygen"/>
    <property type="evidence" value="ECO:0007669"/>
    <property type="project" value="InterPro"/>
</dbReference>
<keyword evidence="12" id="KW-0472">Membrane</keyword>
<accession>A0AAD7F0D8</accession>
<evidence type="ECO:0000313" key="18">
    <source>
        <dbReference type="Proteomes" id="UP001218218"/>
    </source>
</evidence>
<evidence type="ECO:0000256" key="14">
    <source>
        <dbReference type="PIRSR" id="PIRSR602401-1"/>
    </source>
</evidence>
<dbReference type="GO" id="GO:0020037">
    <property type="term" value="F:heme binding"/>
    <property type="evidence" value="ECO:0007669"/>
    <property type="project" value="InterPro"/>
</dbReference>
<protein>
    <submittedName>
        <fullName evidence="17">Cytochrome P450</fullName>
    </submittedName>
</protein>
<dbReference type="InterPro" id="IPR002401">
    <property type="entry name" value="Cyt_P450_E_grp-I"/>
</dbReference>
<comment type="subcellular location">
    <subcellularLocation>
        <location evidence="2">Membrane</location>
        <topology evidence="2">Single-pass membrane protein</topology>
    </subcellularLocation>
</comment>
<evidence type="ECO:0000256" key="3">
    <source>
        <dbReference type="ARBA" id="ARBA00005179"/>
    </source>
</evidence>
<evidence type="ECO:0000256" key="1">
    <source>
        <dbReference type="ARBA" id="ARBA00001971"/>
    </source>
</evidence>
<keyword evidence="5 14" id="KW-0349">Heme</keyword>
<comment type="similarity">
    <text evidence="4 15">Belongs to the cytochrome P450 family.</text>
</comment>
<dbReference type="PRINTS" id="PR00385">
    <property type="entry name" value="P450"/>
</dbReference>
<evidence type="ECO:0000256" key="6">
    <source>
        <dbReference type="ARBA" id="ARBA00022692"/>
    </source>
</evidence>
<dbReference type="Pfam" id="PF00067">
    <property type="entry name" value="p450"/>
    <property type="match status" value="1"/>
</dbReference>
<dbReference type="GO" id="GO:0004497">
    <property type="term" value="F:monooxygenase activity"/>
    <property type="evidence" value="ECO:0007669"/>
    <property type="project" value="UniProtKB-KW"/>
</dbReference>
<evidence type="ECO:0000256" key="12">
    <source>
        <dbReference type="ARBA" id="ARBA00023136"/>
    </source>
</evidence>
<organism evidence="17 18">
    <name type="scientific">Mycena albidolilacea</name>
    <dbReference type="NCBI Taxonomy" id="1033008"/>
    <lineage>
        <taxon>Eukaryota</taxon>
        <taxon>Fungi</taxon>
        <taxon>Dikarya</taxon>
        <taxon>Basidiomycota</taxon>
        <taxon>Agaricomycotina</taxon>
        <taxon>Agaricomycetes</taxon>
        <taxon>Agaricomycetidae</taxon>
        <taxon>Agaricales</taxon>
        <taxon>Marasmiineae</taxon>
        <taxon>Mycenaceae</taxon>
        <taxon>Mycena</taxon>
    </lineage>
</organism>
<dbReference type="AlphaFoldDB" id="A0AAD7F0D8"/>
<evidence type="ECO:0000256" key="8">
    <source>
        <dbReference type="ARBA" id="ARBA00022989"/>
    </source>
</evidence>
<evidence type="ECO:0000256" key="4">
    <source>
        <dbReference type="ARBA" id="ARBA00010617"/>
    </source>
</evidence>
<dbReference type="InterPro" id="IPR036396">
    <property type="entry name" value="Cyt_P450_sf"/>
</dbReference>
<evidence type="ECO:0000256" key="5">
    <source>
        <dbReference type="ARBA" id="ARBA00022617"/>
    </source>
</evidence>
<dbReference type="EMBL" id="JARIHO010000007">
    <property type="protein sequence ID" value="KAJ7357986.1"/>
    <property type="molecule type" value="Genomic_DNA"/>
</dbReference>
<dbReference type="GO" id="GO:0005506">
    <property type="term" value="F:iron ion binding"/>
    <property type="evidence" value="ECO:0007669"/>
    <property type="project" value="InterPro"/>
</dbReference>
<dbReference type="GO" id="GO:0016020">
    <property type="term" value="C:membrane"/>
    <property type="evidence" value="ECO:0007669"/>
    <property type="project" value="UniProtKB-SubCell"/>
</dbReference>
<dbReference type="InterPro" id="IPR017972">
    <property type="entry name" value="Cyt_P450_CS"/>
</dbReference>
<dbReference type="Gene3D" id="1.10.630.10">
    <property type="entry name" value="Cytochrome P450"/>
    <property type="match status" value="1"/>
</dbReference>
<comment type="pathway">
    <text evidence="3">Secondary metabolite biosynthesis.</text>
</comment>
<dbReference type="PANTHER" id="PTHR46300">
    <property type="entry name" value="P450, PUTATIVE (EUROFUNG)-RELATED-RELATED"/>
    <property type="match status" value="1"/>
</dbReference>
<evidence type="ECO:0000313" key="17">
    <source>
        <dbReference type="EMBL" id="KAJ7357986.1"/>
    </source>
</evidence>
<evidence type="ECO:0000256" key="2">
    <source>
        <dbReference type="ARBA" id="ARBA00004167"/>
    </source>
</evidence>
<dbReference type="Proteomes" id="UP001218218">
    <property type="component" value="Unassembled WGS sequence"/>
</dbReference>
<proteinExistence type="inferred from homology"/>
<keyword evidence="18" id="KW-1185">Reference proteome</keyword>
<evidence type="ECO:0000256" key="16">
    <source>
        <dbReference type="SAM" id="SignalP"/>
    </source>
</evidence>
<dbReference type="InterPro" id="IPR050364">
    <property type="entry name" value="Cytochrome_P450_fung"/>
</dbReference>
<keyword evidence="9 15" id="KW-0560">Oxidoreductase</keyword>
<dbReference type="SUPFAM" id="SSF48264">
    <property type="entry name" value="Cytochrome P450"/>
    <property type="match status" value="1"/>
</dbReference>
<evidence type="ECO:0000256" key="11">
    <source>
        <dbReference type="ARBA" id="ARBA00023033"/>
    </source>
</evidence>
<evidence type="ECO:0000256" key="10">
    <source>
        <dbReference type="ARBA" id="ARBA00023004"/>
    </source>
</evidence>
<name>A0AAD7F0D8_9AGAR</name>
<comment type="cofactor">
    <cofactor evidence="1 14">
        <name>heme</name>
        <dbReference type="ChEBI" id="CHEBI:30413"/>
    </cofactor>
</comment>
<feature type="chain" id="PRO_5041943200" evidence="16">
    <location>
        <begin position="22"/>
        <end position="522"/>
    </location>
</feature>
<keyword evidence="6" id="KW-0812">Transmembrane</keyword>
<dbReference type="PRINTS" id="PR00463">
    <property type="entry name" value="EP450I"/>
</dbReference>
<keyword evidence="11 15" id="KW-0503">Monooxygenase</keyword>
<keyword evidence="13" id="KW-0325">Glycoprotein</keyword>
<evidence type="ECO:0000256" key="15">
    <source>
        <dbReference type="RuleBase" id="RU000461"/>
    </source>
</evidence>
<comment type="caution">
    <text evidence="17">The sequence shown here is derived from an EMBL/GenBank/DDBJ whole genome shotgun (WGS) entry which is preliminary data.</text>
</comment>
<reference evidence="17" key="1">
    <citation type="submission" date="2023-03" db="EMBL/GenBank/DDBJ databases">
        <title>Massive genome expansion in bonnet fungi (Mycena s.s.) driven by repeated elements and novel gene families across ecological guilds.</title>
        <authorList>
            <consortium name="Lawrence Berkeley National Laboratory"/>
            <person name="Harder C.B."/>
            <person name="Miyauchi S."/>
            <person name="Viragh M."/>
            <person name="Kuo A."/>
            <person name="Thoen E."/>
            <person name="Andreopoulos B."/>
            <person name="Lu D."/>
            <person name="Skrede I."/>
            <person name="Drula E."/>
            <person name="Henrissat B."/>
            <person name="Morin E."/>
            <person name="Kohler A."/>
            <person name="Barry K."/>
            <person name="LaButti K."/>
            <person name="Morin E."/>
            <person name="Salamov A."/>
            <person name="Lipzen A."/>
            <person name="Mereny Z."/>
            <person name="Hegedus B."/>
            <person name="Baldrian P."/>
            <person name="Stursova M."/>
            <person name="Weitz H."/>
            <person name="Taylor A."/>
            <person name="Grigoriev I.V."/>
            <person name="Nagy L.G."/>
            <person name="Martin F."/>
            <person name="Kauserud H."/>
        </authorList>
    </citation>
    <scope>NUCLEOTIDE SEQUENCE</scope>
    <source>
        <strain evidence="17">CBHHK002</strain>
    </source>
</reference>
<keyword evidence="10 14" id="KW-0408">Iron</keyword>
<evidence type="ECO:0000256" key="13">
    <source>
        <dbReference type="ARBA" id="ARBA00023180"/>
    </source>
</evidence>